<evidence type="ECO:0000313" key="3">
    <source>
        <dbReference type="Proteomes" id="UP001560685"/>
    </source>
</evidence>
<accession>A0ABV3Z3Y6</accession>
<dbReference type="Pfam" id="PF04273">
    <property type="entry name" value="BLH_phosphatase"/>
    <property type="match status" value="1"/>
</dbReference>
<name>A0ABV3Z3Y6_9PROT</name>
<dbReference type="NCBIfam" id="TIGR01244">
    <property type="entry name" value="TIGR01244 family sulfur transferase"/>
    <property type="match status" value="1"/>
</dbReference>
<feature type="domain" description="Beta-lactamase hydrolase-like protein phosphatase-like" evidence="1">
    <location>
        <begin position="7"/>
        <end position="112"/>
    </location>
</feature>
<proteinExistence type="predicted"/>
<dbReference type="Proteomes" id="UP001560685">
    <property type="component" value="Unassembled WGS sequence"/>
</dbReference>
<organism evidence="2 3">
    <name type="scientific">Hyphococcus lacteus</name>
    <dbReference type="NCBI Taxonomy" id="3143536"/>
    <lineage>
        <taxon>Bacteria</taxon>
        <taxon>Pseudomonadati</taxon>
        <taxon>Pseudomonadota</taxon>
        <taxon>Alphaproteobacteria</taxon>
        <taxon>Parvularculales</taxon>
        <taxon>Parvularculaceae</taxon>
        <taxon>Hyphococcus</taxon>
    </lineage>
</organism>
<dbReference type="SUPFAM" id="SSF52799">
    <property type="entry name" value="(Phosphotyrosine protein) phosphatases II"/>
    <property type="match status" value="1"/>
</dbReference>
<reference evidence="2 3" key="1">
    <citation type="submission" date="2024-05" db="EMBL/GenBank/DDBJ databases">
        <title>Three bacterial strains, DH-69, EH-24, and ECK-19 isolated from coastal sediments.</title>
        <authorList>
            <person name="Ye Y.-Q."/>
            <person name="Du Z.-J."/>
        </authorList>
    </citation>
    <scope>NUCLEOTIDE SEQUENCE [LARGE SCALE GENOMIC DNA]</scope>
    <source>
        <strain evidence="2 3">ECK-19</strain>
    </source>
</reference>
<dbReference type="GO" id="GO:0016740">
    <property type="term" value="F:transferase activity"/>
    <property type="evidence" value="ECO:0007669"/>
    <property type="project" value="UniProtKB-KW"/>
</dbReference>
<sequence length="150" mass="15939">MPEKFIRLTDQYYVSPQISLDDVAIAADQGFTLIVSNRPDGEMPGQPPSTEMEAAAKAANIQYAHIPIDGRGLSMSHISALKSALNEVKNGKALAFCASGTRSVILRSYSEATDGRSSEDIIAEAAAAGFNISPHAQALESLAARTEEDE</sequence>
<dbReference type="EMBL" id="JBEHZE010000001">
    <property type="protein sequence ID" value="MEX6633203.1"/>
    <property type="molecule type" value="Genomic_DNA"/>
</dbReference>
<evidence type="ECO:0000313" key="2">
    <source>
        <dbReference type="EMBL" id="MEX6633203.1"/>
    </source>
</evidence>
<dbReference type="RefSeq" id="WP_369313154.1">
    <property type="nucleotide sequence ID" value="NZ_JBEHZE010000001.1"/>
</dbReference>
<comment type="caution">
    <text evidence="2">The sequence shown here is derived from an EMBL/GenBank/DDBJ whole genome shotgun (WGS) entry which is preliminary data.</text>
</comment>
<dbReference type="InterPro" id="IPR029021">
    <property type="entry name" value="Prot-tyrosine_phosphatase-like"/>
</dbReference>
<protein>
    <submittedName>
        <fullName evidence="2">TIGR01244 family sulfur transferase</fullName>
    </submittedName>
</protein>
<gene>
    <name evidence="2" type="ORF">ABFZ84_06525</name>
</gene>
<keyword evidence="2" id="KW-0808">Transferase</keyword>
<evidence type="ECO:0000259" key="1">
    <source>
        <dbReference type="Pfam" id="PF04273"/>
    </source>
</evidence>
<dbReference type="Gene3D" id="3.90.190.10">
    <property type="entry name" value="Protein tyrosine phosphatase superfamily"/>
    <property type="match status" value="1"/>
</dbReference>
<dbReference type="InterPro" id="IPR005939">
    <property type="entry name" value="BLH_phosphatase-like"/>
</dbReference>
<keyword evidence="3" id="KW-1185">Reference proteome</keyword>